<feature type="compositionally biased region" description="Polar residues" evidence="1">
    <location>
        <begin position="602"/>
        <end position="624"/>
    </location>
</feature>
<feature type="compositionally biased region" description="Basic and acidic residues" evidence="1">
    <location>
        <begin position="425"/>
        <end position="443"/>
    </location>
</feature>
<feature type="compositionally biased region" description="Polar residues" evidence="1">
    <location>
        <begin position="95"/>
        <end position="107"/>
    </location>
</feature>
<feature type="compositionally biased region" description="Basic and acidic residues" evidence="1">
    <location>
        <begin position="520"/>
        <end position="534"/>
    </location>
</feature>
<comment type="caution">
    <text evidence="3">The sequence shown here is derived from an EMBL/GenBank/DDBJ whole genome shotgun (WGS) entry which is preliminary data.</text>
</comment>
<evidence type="ECO:0000313" key="3">
    <source>
        <dbReference type="EMBL" id="KAG5172681.1"/>
    </source>
</evidence>
<feature type="compositionally biased region" description="Polar residues" evidence="1">
    <location>
        <begin position="887"/>
        <end position="901"/>
    </location>
</feature>
<feature type="compositionally biased region" description="Polar residues" evidence="1">
    <location>
        <begin position="635"/>
        <end position="652"/>
    </location>
</feature>
<proteinExistence type="predicted"/>
<feature type="compositionally biased region" description="Basic and acidic residues" evidence="1">
    <location>
        <begin position="156"/>
        <end position="168"/>
    </location>
</feature>
<keyword evidence="2" id="KW-0472">Membrane</keyword>
<feature type="compositionally biased region" description="Polar residues" evidence="1">
    <location>
        <begin position="399"/>
        <end position="415"/>
    </location>
</feature>
<feature type="compositionally biased region" description="Basic residues" evidence="1">
    <location>
        <begin position="169"/>
        <end position="178"/>
    </location>
</feature>
<organism evidence="3">
    <name type="scientific">Psilocybe cubensis</name>
    <name type="common">Psychedelic mushroom</name>
    <name type="synonym">Stropharia cubensis</name>
    <dbReference type="NCBI Taxonomy" id="181762"/>
    <lineage>
        <taxon>Eukaryota</taxon>
        <taxon>Fungi</taxon>
        <taxon>Dikarya</taxon>
        <taxon>Basidiomycota</taxon>
        <taxon>Agaricomycotina</taxon>
        <taxon>Agaricomycetes</taxon>
        <taxon>Agaricomycetidae</taxon>
        <taxon>Agaricales</taxon>
        <taxon>Agaricineae</taxon>
        <taxon>Strophariaceae</taxon>
        <taxon>Psilocybe</taxon>
    </lineage>
</organism>
<gene>
    <name evidence="3" type="ORF">JR316_002183</name>
</gene>
<feature type="compositionally biased region" description="Polar residues" evidence="1">
    <location>
        <begin position="335"/>
        <end position="346"/>
    </location>
</feature>
<feature type="region of interest" description="Disordered" evidence="1">
    <location>
        <begin position="335"/>
        <end position="901"/>
    </location>
</feature>
<keyword evidence="2" id="KW-0812">Transmembrane</keyword>
<dbReference type="OrthoDB" id="3230534at2759"/>
<feature type="compositionally biased region" description="Basic and acidic residues" evidence="1">
    <location>
        <begin position="353"/>
        <end position="368"/>
    </location>
</feature>
<feature type="compositionally biased region" description="Polar residues" evidence="1">
    <location>
        <begin position="508"/>
        <end position="519"/>
    </location>
</feature>
<feature type="compositionally biased region" description="Polar residues" evidence="1">
    <location>
        <begin position="122"/>
        <end position="138"/>
    </location>
</feature>
<evidence type="ECO:0000256" key="1">
    <source>
        <dbReference type="SAM" id="MobiDB-lite"/>
    </source>
</evidence>
<sequence>MATYTSTLTPRRRMVRNPLANFDRSGQTVSTSEPGPSRLPELSQIIDVNLSDMSMSHTTDHTTRSSALIAPTVTRSEATPAEKLRALLNVLPHEVTSTARVPSSPKQYLSERDSDYDITGPASATKSIAQESVRNLFSNARRDPDTPQKSISMHNGADHSDVEPTHRYVRDRKGKQKSLHNDSSELQDQTPHLSRMSTRSKAPVTMEFLRERFSDSVVSPEDAELPDTSTNRVGNQTFLRDLDAYGHSPPIGTSTPQQSLRMSFNSQFHSNLLESDTEMQDAIDGLGEYDEVTNHRSVSPPPTIRKGYKSLLDKQNASHPRQQFDSGHYLHITSPQSKTRSIYSQEEQNEVDAVEKSLKSDFDRDQSRHERRQFKCDQANEEEELDEVEDSLKTDYEWNKSQSRDQYQGHENQAVEQAEIDEVEISLKTDMEWDQSRSRHEPLYSRSNSHQHQSTTLSSMELTGPLGEPAAFTHNKRASRFLNEDSYRNDKDGEDKEWPSPKYGHRASSYTEPHIQSVTDLDKPFAENTNDQHHVWSSPSNLVSGQQSTLTPRPFSTVQSKKLGDFDKIHNPTSEDYNSFGRMSPLSSRTVNDISKELSRPPSRTSSLHAIENTYLNERTSTRSPPVLTSPITPPVTNNQRFKSATPSSSKLYATPSVPRDIIDTPTRSLPTPSAANPFHDSGTKFASTPLREQSPTIPNHQTSESYMEQKKCKEGSEFDDLRETDFSSRGDTPEVSQVHGHSSDFVSWSSVKQTPRLASTPLIKNDTHQPSPEPSVSSSTPPRPPSRSSRREYETPSPPKALPDLPTPSSSDESNRSASRTNPTPLRIQKTPQKSTWLQTPRPPGAWTQTPELSRYPSSDSESDIHSQNRIARNGKQRDSADSRPLYSQTPTNRNNRVNSDVLNTISKTPMPPGSWLSTPVPILNPDTRAKVSDFPEKKIGLRTPMTSVSKGLTLESQTPGVPGGWLNTPATRKSILKVRFDASHIDDLFPHQDNFDSAMQAEHEAIPPLSPSIPRKSKGPNIRVVDAFGREQDTIESKSTERSQSKPRVIDAMAKSIDQSYESQTENSADEMHFTSRNELLRHIRHGLDDLIEEFDDQVQYGPEPDADRVRIEELNTISSQARNAREQLQNRSAHSKVALARMSKPFSATLWFTNRRLWCTVALINLIFVIIMFRYVTIFTCERAVAYTVNRISDYWARQRYLNSYFDPFNPELYLYLSNSDHSLYLLDDDLSRTSWTSYARTLLIGGRTSWYNWLQVTRELPSYLWSMWASDPTESLTPQNGSTWLPS</sequence>
<feature type="compositionally biased region" description="Polar residues" evidence="1">
    <location>
        <begin position="184"/>
        <end position="200"/>
    </location>
</feature>
<accession>A0A8H7Y7C2</accession>
<evidence type="ECO:0000256" key="2">
    <source>
        <dbReference type="SAM" id="Phobius"/>
    </source>
</evidence>
<feature type="compositionally biased region" description="Polar residues" evidence="1">
    <location>
        <begin position="445"/>
        <end position="461"/>
    </location>
</feature>
<feature type="region of interest" description="Disordered" evidence="1">
    <location>
        <begin position="95"/>
        <end position="202"/>
    </location>
</feature>
<keyword evidence="2" id="KW-1133">Transmembrane helix</keyword>
<feature type="compositionally biased region" description="Polar residues" evidence="1">
    <location>
        <begin position="848"/>
        <end position="872"/>
    </location>
</feature>
<feature type="transmembrane region" description="Helical" evidence="2">
    <location>
        <begin position="1158"/>
        <end position="1179"/>
    </location>
</feature>
<feature type="compositionally biased region" description="Polar residues" evidence="1">
    <location>
        <begin position="685"/>
        <end position="707"/>
    </location>
</feature>
<protein>
    <submittedName>
        <fullName evidence="3">Uncharacterized protein</fullName>
    </submittedName>
</protein>
<feature type="compositionally biased region" description="Polar residues" evidence="1">
    <location>
        <begin position="666"/>
        <end position="675"/>
    </location>
</feature>
<feature type="compositionally biased region" description="Polar residues" evidence="1">
    <location>
        <begin position="745"/>
        <end position="758"/>
    </location>
</feature>
<reference evidence="3" key="1">
    <citation type="submission" date="2021-02" db="EMBL/GenBank/DDBJ databases">
        <title>Psilocybe cubensis genome.</title>
        <authorList>
            <person name="Mckernan K.J."/>
            <person name="Crawford S."/>
            <person name="Trippe A."/>
            <person name="Kane L.T."/>
            <person name="Mclaughlin S."/>
        </authorList>
    </citation>
    <scope>NUCLEOTIDE SEQUENCE [LARGE SCALE GENOMIC DNA]</scope>
    <source>
        <strain evidence="3">MGC-MH-2018</strain>
    </source>
</reference>
<feature type="compositionally biased region" description="Low complexity" evidence="1">
    <location>
        <begin position="810"/>
        <end position="820"/>
    </location>
</feature>
<feature type="compositionally biased region" description="Acidic residues" evidence="1">
    <location>
        <begin position="379"/>
        <end position="389"/>
    </location>
</feature>
<feature type="compositionally biased region" description="Basic and acidic residues" evidence="1">
    <location>
        <begin position="482"/>
        <end position="499"/>
    </location>
</feature>
<dbReference type="EMBL" id="JAFIQS010000002">
    <property type="protein sequence ID" value="KAG5172681.1"/>
    <property type="molecule type" value="Genomic_DNA"/>
</dbReference>
<feature type="compositionally biased region" description="Polar residues" evidence="1">
    <location>
        <begin position="821"/>
        <end position="840"/>
    </location>
</feature>
<feature type="compositionally biased region" description="Basic and acidic residues" evidence="1">
    <location>
        <begin position="708"/>
        <end position="733"/>
    </location>
</feature>
<name>A0A8H7Y7C2_PSICU</name>
<feature type="compositionally biased region" description="Polar residues" evidence="1">
    <location>
        <begin position="535"/>
        <end position="560"/>
    </location>
</feature>